<dbReference type="Pfam" id="PF04194">
    <property type="entry name" value="PDCD2_C"/>
    <property type="match status" value="1"/>
</dbReference>
<dbReference type="STRING" id="1097556.R4XDF9"/>
<evidence type="ECO:0000256" key="1">
    <source>
        <dbReference type="SAM" id="MobiDB-lite"/>
    </source>
</evidence>
<dbReference type="GO" id="GO:0005737">
    <property type="term" value="C:cytoplasm"/>
    <property type="evidence" value="ECO:0007669"/>
    <property type="project" value="InterPro"/>
</dbReference>
<keyword evidence="4" id="KW-1185">Reference proteome</keyword>
<feature type="domain" description="Programmed cell death protein 2 C-terminal" evidence="2">
    <location>
        <begin position="176"/>
        <end position="287"/>
    </location>
</feature>
<dbReference type="AlphaFoldDB" id="R4XDF9"/>
<evidence type="ECO:0000313" key="4">
    <source>
        <dbReference type="Proteomes" id="UP000013776"/>
    </source>
</evidence>
<dbReference type="PANTHER" id="PTHR12298">
    <property type="entry name" value="PCDC2 PROGRAMMED CELL DEATH PROTEIN 2 -RELATED"/>
    <property type="match status" value="1"/>
</dbReference>
<protein>
    <recommendedName>
        <fullName evidence="2">Programmed cell death protein 2 C-terminal domain-containing protein</fullName>
    </recommendedName>
</protein>
<feature type="compositionally biased region" description="Basic and acidic residues" evidence="1">
    <location>
        <begin position="145"/>
        <end position="156"/>
    </location>
</feature>
<dbReference type="OrthoDB" id="443682at2759"/>
<dbReference type="Proteomes" id="UP000013776">
    <property type="component" value="Unassembled WGS sequence"/>
</dbReference>
<dbReference type="EMBL" id="CAHR02000185">
    <property type="protein sequence ID" value="CCG83870.1"/>
    <property type="molecule type" value="Genomic_DNA"/>
</dbReference>
<dbReference type="PANTHER" id="PTHR12298:SF4">
    <property type="entry name" value="PROGRAMMED CELL DEATH PROTEIN 2"/>
    <property type="match status" value="1"/>
</dbReference>
<comment type="caution">
    <text evidence="3">The sequence shown here is derived from an EMBL/GenBank/DDBJ whole genome shotgun (WGS) entry which is preliminary data.</text>
</comment>
<sequence length="296" mass="33348">MPSQLAFPAVLGYVEPVTKKYRKETLQDPCISRIGGPPAFLKTAPDFDESLITCPKCSKQMRLLLQLFAPEGQDRPHAYVRLIYVFTCDNGKCATDGWSPSFKVLRSQSTETSLRPETTWSPAEFDLMEIISEAEPAEVPSAPSSRDKGDRKKEGEFKEVMVENDGSEKYVKVKGDSAFYKFNKRLGVAPEQVLRYLRTEKLLESSDAATLWISDKGKLADKDVPACEHCKAARSIEFQIMPTLLSYLDIDDTKADTLDWGVLSVYTCNDACRAANDAFVEEKLFRQEYDMKTSIF</sequence>
<organism evidence="3 4">
    <name type="scientific">Taphrina deformans (strain PYCC 5710 / ATCC 11124 / CBS 356.35 / IMI 108563 / JCM 9778 / NBRC 8474)</name>
    <name type="common">Peach leaf curl fungus</name>
    <name type="synonym">Lalaria deformans</name>
    <dbReference type="NCBI Taxonomy" id="1097556"/>
    <lineage>
        <taxon>Eukaryota</taxon>
        <taxon>Fungi</taxon>
        <taxon>Dikarya</taxon>
        <taxon>Ascomycota</taxon>
        <taxon>Taphrinomycotina</taxon>
        <taxon>Taphrinomycetes</taxon>
        <taxon>Taphrinales</taxon>
        <taxon>Taphrinaceae</taxon>
        <taxon>Taphrina</taxon>
    </lineage>
</organism>
<evidence type="ECO:0000313" key="3">
    <source>
        <dbReference type="EMBL" id="CCG83870.1"/>
    </source>
</evidence>
<dbReference type="VEuPathDB" id="FungiDB:TAPDE_004197"/>
<dbReference type="InterPro" id="IPR007320">
    <property type="entry name" value="PDCD2_C"/>
</dbReference>
<dbReference type="eggNOG" id="KOG2061">
    <property type="taxonomic scope" value="Eukaryota"/>
</dbReference>
<feature type="region of interest" description="Disordered" evidence="1">
    <location>
        <begin position="136"/>
        <end position="156"/>
    </location>
</feature>
<reference evidence="3 4" key="1">
    <citation type="journal article" date="2013" name="MBio">
        <title>Genome sequencing of the plant pathogen Taphrina deformans, the causal agent of peach leaf curl.</title>
        <authorList>
            <person name="Cisse O.H."/>
            <person name="Almeida J.M.G.C.F."/>
            <person name="Fonseca A."/>
            <person name="Kumar A.A."/>
            <person name="Salojaervi J."/>
            <person name="Overmyer K."/>
            <person name="Hauser P.M."/>
            <person name="Pagni M."/>
        </authorList>
    </citation>
    <scope>NUCLEOTIDE SEQUENCE [LARGE SCALE GENOMIC DNA]</scope>
    <source>
        <strain evidence="4">PYCC 5710 / ATCC 11124 / CBS 356.35 / IMI 108563 / JCM 9778 / NBRC 8474</strain>
    </source>
</reference>
<accession>R4XDF9</accession>
<evidence type="ECO:0000259" key="2">
    <source>
        <dbReference type="Pfam" id="PF04194"/>
    </source>
</evidence>
<proteinExistence type="predicted"/>
<gene>
    <name evidence="3" type="ORF">TAPDE_004197</name>
</gene>
<name>R4XDF9_TAPDE</name>
<dbReference type="GO" id="GO:0005634">
    <property type="term" value="C:nucleus"/>
    <property type="evidence" value="ECO:0007669"/>
    <property type="project" value="TreeGrafter"/>
</dbReference>